<keyword evidence="3" id="KW-1185">Reference proteome</keyword>
<gene>
    <name evidence="2" type="ORF">ZIOFF_060195</name>
</gene>
<feature type="compositionally biased region" description="Acidic residues" evidence="1">
    <location>
        <begin position="168"/>
        <end position="184"/>
    </location>
</feature>
<evidence type="ECO:0000313" key="3">
    <source>
        <dbReference type="Proteomes" id="UP000734854"/>
    </source>
</evidence>
<evidence type="ECO:0008006" key="4">
    <source>
        <dbReference type="Google" id="ProtNLM"/>
    </source>
</evidence>
<feature type="region of interest" description="Disordered" evidence="1">
    <location>
        <begin position="154"/>
        <end position="189"/>
    </location>
</feature>
<evidence type="ECO:0000256" key="1">
    <source>
        <dbReference type="SAM" id="MobiDB-lite"/>
    </source>
</evidence>
<dbReference type="Proteomes" id="UP000734854">
    <property type="component" value="Unassembled WGS sequence"/>
</dbReference>
<protein>
    <recommendedName>
        <fullName evidence="4">Protein phosphatase inhibitor 2</fullName>
    </recommendedName>
</protein>
<dbReference type="InterPro" id="IPR007062">
    <property type="entry name" value="PPI-2"/>
</dbReference>
<evidence type="ECO:0000313" key="2">
    <source>
        <dbReference type="EMBL" id="KAG6483547.1"/>
    </source>
</evidence>
<dbReference type="EMBL" id="JACMSC010000016">
    <property type="protein sequence ID" value="KAG6483547.1"/>
    <property type="molecule type" value="Genomic_DNA"/>
</dbReference>
<proteinExistence type="predicted"/>
<dbReference type="GO" id="GO:0004864">
    <property type="term" value="F:protein phosphatase inhibitor activity"/>
    <property type="evidence" value="ECO:0007669"/>
    <property type="project" value="InterPro"/>
</dbReference>
<feature type="compositionally biased region" description="Polar residues" evidence="1">
    <location>
        <begin position="154"/>
        <end position="166"/>
    </location>
</feature>
<feature type="region of interest" description="Disordered" evidence="1">
    <location>
        <begin position="213"/>
        <end position="254"/>
    </location>
</feature>
<sequence length="254" mass="28538">MKRPLCPLAMSCGSLPRPHHHHLRPRISSPLSPSLAESGLEYIILSLLDFEDVYMVFGAIVKFLGCLIPCTGNYVWDSVVHWFCICYLKGRVRWNQENLDDIEANKPVRQKITEPKTPFHHMIDDDGSLSPKRAFDECMDNSAHAEALTTALNDVASSSRSSNGDWTSSEEETDAMEEDDDSEADAPRLSFNDHRKAHYDEFHKVKELLRAGSFAQDDEEDAGEANGSLDNDNERDHSTSSQHTPPNSMPNKHA</sequence>
<dbReference type="PANTHER" id="PTHR12398">
    <property type="entry name" value="PROTEIN PHOSPHATASE INHIBITOR"/>
    <property type="match status" value="1"/>
</dbReference>
<dbReference type="GO" id="GO:0009966">
    <property type="term" value="P:regulation of signal transduction"/>
    <property type="evidence" value="ECO:0007669"/>
    <property type="project" value="InterPro"/>
</dbReference>
<comment type="caution">
    <text evidence="2">The sequence shown here is derived from an EMBL/GenBank/DDBJ whole genome shotgun (WGS) entry which is preliminary data.</text>
</comment>
<feature type="compositionally biased region" description="Polar residues" evidence="1">
    <location>
        <begin position="239"/>
        <end position="254"/>
    </location>
</feature>
<reference evidence="2 3" key="1">
    <citation type="submission" date="2020-08" db="EMBL/GenBank/DDBJ databases">
        <title>Plant Genome Project.</title>
        <authorList>
            <person name="Zhang R.-G."/>
        </authorList>
    </citation>
    <scope>NUCLEOTIDE SEQUENCE [LARGE SCALE GENOMIC DNA]</scope>
    <source>
        <tissue evidence="2">Rhizome</tissue>
    </source>
</reference>
<organism evidence="2 3">
    <name type="scientific">Zingiber officinale</name>
    <name type="common">Ginger</name>
    <name type="synonym">Amomum zingiber</name>
    <dbReference type="NCBI Taxonomy" id="94328"/>
    <lineage>
        <taxon>Eukaryota</taxon>
        <taxon>Viridiplantae</taxon>
        <taxon>Streptophyta</taxon>
        <taxon>Embryophyta</taxon>
        <taxon>Tracheophyta</taxon>
        <taxon>Spermatophyta</taxon>
        <taxon>Magnoliopsida</taxon>
        <taxon>Liliopsida</taxon>
        <taxon>Zingiberales</taxon>
        <taxon>Zingiberaceae</taxon>
        <taxon>Zingiber</taxon>
    </lineage>
</organism>
<dbReference type="Pfam" id="PF04979">
    <property type="entry name" value="IPP-2"/>
    <property type="match status" value="1"/>
</dbReference>
<dbReference type="PANTHER" id="PTHR12398:SF20">
    <property type="entry name" value="PROTEIN PHOSPHATASE 1 REGULATORY INHIBITOR SUBUNIT 2"/>
    <property type="match status" value="1"/>
</dbReference>
<dbReference type="AlphaFoldDB" id="A0A8J5FAG3"/>
<accession>A0A8J5FAG3</accession>
<name>A0A8J5FAG3_ZINOF</name>